<dbReference type="InterPro" id="IPR015943">
    <property type="entry name" value="WD40/YVTN_repeat-like_dom_sf"/>
</dbReference>
<gene>
    <name evidence="1" type="ORF">D6C00_12910</name>
</gene>
<proteinExistence type="predicted"/>
<dbReference type="InterPro" id="IPR008311">
    <property type="entry name" value="UCP028101"/>
</dbReference>
<comment type="caution">
    <text evidence="1">The sequence shown here is derived from an EMBL/GenBank/DDBJ whole genome shotgun (WGS) entry which is preliminary data.</text>
</comment>
<organism evidence="1 2">
    <name type="scientific">Thiohalobacter thiocyanaticus</name>
    <dbReference type="NCBI Taxonomy" id="585455"/>
    <lineage>
        <taxon>Bacteria</taxon>
        <taxon>Pseudomonadati</taxon>
        <taxon>Pseudomonadota</taxon>
        <taxon>Gammaproteobacteria</taxon>
        <taxon>Thiohalobacterales</taxon>
        <taxon>Thiohalobacteraceae</taxon>
        <taxon>Thiohalobacter</taxon>
    </lineage>
</organism>
<evidence type="ECO:0000313" key="1">
    <source>
        <dbReference type="EMBL" id="RRQ22738.1"/>
    </source>
</evidence>
<dbReference type="Gene3D" id="2.130.10.10">
    <property type="entry name" value="YVTN repeat-like/Quinoprotein amine dehydrogenase"/>
    <property type="match status" value="1"/>
</dbReference>
<dbReference type="Proteomes" id="UP000287798">
    <property type="component" value="Unassembled WGS sequence"/>
</dbReference>
<dbReference type="EMBL" id="QZMU01000001">
    <property type="protein sequence ID" value="RRQ22738.1"/>
    <property type="molecule type" value="Genomic_DNA"/>
</dbReference>
<protein>
    <submittedName>
        <fullName evidence="1">DUF1513 domain-containing protein</fullName>
    </submittedName>
</protein>
<dbReference type="InterPro" id="IPR011044">
    <property type="entry name" value="Quino_amine_DH_bsu"/>
</dbReference>
<reference evidence="1 2" key="1">
    <citation type="journal article" date="2010" name="Int. J. Syst. Evol. Microbiol.">
        <title>Thiohalobacter thiocyanaticus gen. nov., sp. nov., a moderately halophilic, sulfur-oxidizing gammaproteobacterium from hypersaline lakes, that utilizes thiocyanate.</title>
        <authorList>
            <person name="Sorokin D.Y."/>
            <person name="Kovaleva O.L."/>
            <person name="Tourova T.P."/>
            <person name="Muyzer G."/>
        </authorList>
    </citation>
    <scope>NUCLEOTIDE SEQUENCE [LARGE SCALE GENOMIC DNA]</scope>
    <source>
        <strain evidence="1 2">Hrh1</strain>
    </source>
</reference>
<dbReference type="OrthoDB" id="5624218at2"/>
<name>A0A426QLU9_9GAMM</name>
<accession>A0A426QLU9</accession>
<dbReference type="SUPFAM" id="SSF50969">
    <property type="entry name" value="YVTN repeat-like/Quinoprotein amine dehydrogenase"/>
    <property type="match status" value="1"/>
</dbReference>
<dbReference type="RefSeq" id="WP_125182078.1">
    <property type="nucleotide sequence ID" value="NZ_QZMU01000001.1"/>
</dbReference>
<sequence>MKAPTAFNHHPRQPGFRGEAVSVIQSPRPRLGLILGAGQHMHPATGAKRFDLSVIDLDDPALPLTLIPMDFFGHGIAADPLNPQRISVFEKRGRGACEIDLCQGRVSRTIHTADNRQFYGHGAYSPDGRLLLCTETIMEGEYPGVIVVRDASTHDYLGEFPSHGAHPHDCRLIDGGRTLVVTNGGGPREGAAPSVTYIDVRSEQLLEKLEFERRDINAGHLDIATDGSLAVVSAQRQGLPHQAPGGISLRPAGGEFRTLRRPSGIIKRLRGETLSVRIHAPTGVAGATTPDGNLLTFWDIASGELIRCYGLENPRGIELTQDGEHFVVSFGFRQPAEAITLFSARTLEKVEGFDLDPTAITGSHLFSCSLPSVA</sequence>
<dbReference type="AlphaFoldDB" id="A0A426QLU9"/>
<evidence type="ECO:0000313" key="2">
    <source>
        <dbReference type="Proteomes" id="UP000287798"/>
    </source>
</evidence>
<dbReference type="Pfam" id="PF07433">
    <property type="entry name" value="DUF1513"/>
    <property type="match status" value="1"/>
</dbReference>
<keyword evidence="2" id="KW-1185">Reference proteome</keyword>